<evidence type="ECO:0000313" key="8">
    <source>
        <dbReference type="EMBL" id="KAI1850799.1"/>
    </source>
</evidence>
<evidence type="ECO:0000256" key="4">
    <source>
        <dbReference type="ARBA" id="ARBA00023136"/>
    </source>
</evidence>
<feature type="transmembrane region" description="Helical" evidence="6">
    <location>
        <begin position="238"/>
        <end position="262"/>
    </location>
</feature>
<feature type="compositionally biased region" description="Acidic residues" evidence="5">
    <location>
        <begin position="171"/>
        <end position="183"/>
    </location>
</feature>
<feature type="compositionally biased region" description="Low complexity" evidence="5">
    <location>
        <begin position="184"/>
        <end position="204"/>
    </location>
</feature>
<gene>
    <name evidence="8" type="ORF">JX265_013362</name>
</gene>
<accession>A0A9Q0AIU7</accession>
<name>A0A9Q0AIU7_9PEZI</name>
<feature type="compositionally biased region" description="Basic and acidic residues" evidence="5">
    <location>
        <begin position="143"/>
        <end position="161"/>
    </location>
</feature>
<feature type="transmembrane region" description="Helical" evidence="6">
    <location>
        <begin position="306"/>
        <end position="325"/>
    </location>
</feature>
<dbReference type="PROSITE" id="PS50850">
    <property type="entry name" value="MFS"/>
    <property type="match status" value="1"/>
</dbReference>
<protein>
    <recommendedName>
        <fullName evidence="7">Major facilitator superfamily (MFS) profile domain-containing protein</fullName>
    </recommendedName>
</protein>
<dbReference type="PANTHER" id="PTHR23502:SF5">
    <property type="entry name" value="QUINIDINE RESISTANCE PROTEIN 3"/>
    <property type="match status" value="1"/>
</dbReference>
<dbReference type="EMBL" id="JAFIMR010000068">
    <property type="protein sequence ID" value="KAI1850799.1"/>
    <property type="molecule type" value="Genomic_DNA"/>
</dbReference>
<dbReference type="GO" id="GO:0010509">
    <property type="term" value="P:intracellular polyamine homeostasis"/>
    <property type="evidence" value="ECO:0007669"/>
    <property type="project" value="TreeGrafter"/>
</dbReference>
<evidence type="ECO:0000256" key="1">
    <source>
        <dbReference type="ARBA" id="ARBA00004141"/>
    </source>
</evidence>
<dbReference type="InterPro" id="IPR011701">
    <property type="entry name" value="MFS"/>
</dbReference>
<feature type="transmembrane region" description="Helical" evidence="6">
    <location>
        <begin position="654"/>
        <end position="675"/>
    </location>
</feature>
<keyword evidence="2 6" id="KW-0812">Transmembrane</keyword>
<evidence type="ECO:0000256" key="6">
    <source>
        <dbReference type="SAM" id="Phobius"/>
    </source>
</evidence>
<feature type="transmembrane region" description="Helical" evidence="6">
    <location>
        <begin position="587"/>
        <end position="610"/>
    </location>
</feature>
<sequence length="692" mass="75589">MWQETRDDDDPVGSLKEKLFVVVQKSFVPDSEFDKTTRHEPATDQNPRSHQIQDKHLANMGSVLDSQSAFGIPDGSPDGSYYDPGVFSPPPTNNPEDMMASRGQLASARPRKVANKEEMPDSIKGPDEKPQHEVIDASGGRDSSTEDKEKLATKDVAEKSIEAAPEPPPPVEEDATDEDEEAGQDAPAAAGRTASRASSTRSRALSIVPRAKRRGLFAQLALLPEVDRPYDYSNKVKWTITTFVAIAGAAAPMGSAIFYPGLPEISVEFGVSSTVVNLSVAFYMLAMSIFPLWWSSFSETLGRRTIYLSSFLLNVVFSLISGFSVNIAMLIVFRILSGGAAASVQAVGAGTIADVWESKERGRAMGMFYLGPLMGPLLAPIIGGALTQAFGWRSTMYFLTAYGAVCFVLILFALPETLAKRKPLVPPARQGDEPLSRVSTTRSVQVRTRKAGKSLKRAFVDPLEVVTYLRFPAVAIVVYYAAITFGSLYVLNISIQSAFSEPPYGFSALIIGLLYIPSSLGYFIASLLGGPWLDRIMVREAERAGRYDAHGKLIYLPEDRMQENAWISATLYPGALVWYGWTAQNGVLWIAPAVANFFFGLGSMLVFSAATTMLTEFMPRRSSSGVALNNFVRNIFSCTGGVVTQPLINVMGNGWLMTAVGLLAWLSGNICLWLLRRNAQKWRAQMDKELNK</sequence>
<evidence type="ECO:0000256" key="5">
    <source>
        <dbReference type="SAM" id="MobiDB-lite"/>
    </source>
</evidence>
<dbReference type="Pfam" id="PF07690">
    <property type="entry name" value="MFS_1"/>
    <property type="match status" value="1"/>
</dbReference>
<feature type="region of interest" description="Disordered" evidence="5">
    <location>
        <begin position="30"/>
        <end position="204"/>
    </location>
</feature>
<organism evidence="8 9">
    <name type="scientific">Neoarthrinium moseri</name>
    <dbReference type="NCBI Taxonomy" id="1658444"/>
    <lineage>
        <taxon>Eukaryota</taxon>
        <taxon>Fungi</taxon>
        <taxon>Dikarya</taxon>
        <taxon>Ascomycota</taxon>
        <taxon>Pezizomycotina</taxon>
        <taxon>Sordariomycetes</taxon>
        <taxon>Xylariomycetidae</taxon>
        <taxon>Amphisphaeriales</taxon>
        <taxon>Apiosporaceae</taxon>
        <taxon>Neoarthrinium</taxon>
    </lineage>
</organism>
<feature type="transmembrane region" description="Helical" evidence="6">
    <location>
        <begin position="368"/>
        <end position="390"/>
    </location>
</feature>
<feature type="transmembrane region" description="Helical" evidence="6">
    <location>
        <begin position="631"/>
        <end position="648"/>
    </location>
</feature>
<evidence type="ECO:0000259" key="7">
    <source>
        <dbReference type="PROSITE" id="PS50850"/>
    </source>
</evidence>
<comment type="caution">
    <text evidence="8">The sequence shown here is derived from an EMBL/GenBank/DDBJ whole genome shotgun (WGS) entry which is preliminary data.</text>
</comment>
<dbReference type="CDD" id="cd17323">
    <property type="entry name" value="MFS_Tpo1_MDR_like"/>
    <property type="match status" value="1"/>
</dbReference>
<feature type="compositionally biased region" description="Basic and acidic residues" evidence="5">
    <location>
        <begin position="114"/>
        <end position="135"/>
    </location>
</feature>
<feature type="domain" description="Major facilitator superfamily (MFS) profile" evidence="7">
    <location>
        <begin position="240"/>
        <end position="679"/>
    </location>
</feature>
<feature type="transmembrane region" description="Helical" evidence="6">
    <location>
        <begin position="471"/>
        <end position="492"/>
    </location>
</feature>
<evidence type="ECO:0000313" key="9">
    <source>
        <dbReference type="Proteomes" id="UP000829685"/>
    </source>
</evidence>
<feature type="transmembrane region" description="Helical" evidence="6">
    <location>
        <begin position="274"/>
        <end position="294"/>
    </location>
</feature>
<proteinExistence type="predicted"/>
<dbReference type="PANTHER" id="PTHR23502">
    <property type="entry name" value="MAJOR FACILITATOR SUPERFAMILY"/>
    <property type="match status" value="1"/>
</dbReference>
<dbReference type="Proteomes" id="UP000829685">
    <property type="component" value="Unassembled WGS sequence"/>
</dbReference>
<dbReference type="AlphaFoldDB" id="A0A9Q0AIU7"/>
<dbReference type="InterPro" id="IPR036259">
    <property type="entry name" value="MFS_trans_sf"/>
</dbReference>
<keyword evidence="3 6" id="KW-1133">Transmembrane helix</keyword>
<comment type="subcellular location">
    <subcellularLocation>
        <location evidence="1">Membrane</location>
        <topology evidence="1">Multi-pass membrane protein</topology>
    </subcellularLocation>
</comment>
<feature type="transmembrane region" description="Helical" evidence="6">
    <location>
        <begin position="396"/>
        <end position="414"/>
    </location>
</feature>
<feature type="compositionally biased region" description="Basic and acidic residues" evidence="5">
    <location>
        <begin position="32"/>
        <end position="42"/>
    </location>
</feature>
<keyword evidence="4 6" id="KW-0472">Membrane</keyword>
<dbReference type="Gene3D" id="1.20.1250.20">
    <property type="entry name" value="MFS general substrate transporter like domains"/>
    <property type="match status" value="1"/>
</dbReference>
<dbReference type="GO" id="GO:0015203">
    <property type="term" value="F:polyamine transmembrane transporter activity"/>
    <property type="evidence" value="ECO:0007669"/>
    <property type="project" value="TreeGrafter"/>
</dbReference>
<dbReference type="SUPFAM" id="SSF103473">
    <property type="entry name" value="MFS general substrate transporter"/>
    <property type="match status" value="1"/>
</dbReference>
<dbReference type="InterPro" id="IPR020846">
    <property type="entry name" value="MFS_dom"/>
</dbReference>
<keyword evidence="9" id="KW-1185">Reference proteome</keyword>
<reference evidence="8" key="1">
    <citation type="submission" date="2021-03" db="EMBL/GenBank/DDBJ databases">
        <title>Revisited historic fungal species revealed as producer of novel bioactive compounds through whole genome sequencing and comparative genomics.</title>
        <authorList>
            <person name="Vignolle G.A."/>
            <person name="Hochenegger N."/>
            <person name="Mach R.L."/>
            <person name="Mach-Aigner A.R."/>
            <person name="Javad Rahimi M."/>
            <person name="Salim K.A."/>
            <person name="Chan C.M."/>
            <person name="Lim L.B.L."/>
            <person name="Cai F."/>
            <person name="Druzhinina I.S."/>
            <person name="U'Ren J.M."/>
            <person name="Derntl C."/>
        </authorList>
    </citation>
    <scope>NUCLEOTIDE SEQUENCE</scope>
    <source>
        <strain evidence="8">TUCIM 5799</strain>
    </source>
</reference>
<feature type="transmembrane region" description="Helical" evidence="6">
    <location>
        <begin position="504"/>
        <end position="529"/>
    </location>
</feature>
<evidence type="ECO:0000256" key="2">
    <source>
        <dbReference type="ARBA" id="ARBA00022692"/>
    </source>
</evidence>
<dbReference type="GO" id="GO:0005886">
    <property type="term" value="C:plasma membrane"/>
    <property type="evidence" value="ECO:0007669"/>
    <property type="project" value="TreeGrafter"/>
</dbReference>
<evidence type="ECO:0000256" key="3">
    <source>
        <dbReference type="ARBA" id="ARBA00022989"/>
    </source>
</evidence>